<sequence length="28" mass="3161">FSFLPSMSTSRFSDKRAAISPLNRLMIS</sequence>
<feature type="non-terminal residue" evidence="1">
    <location>
        <position position="1"/>
    </location>
</feature>
<evidence type="ECO:0000313" key="1">
    <source>
        <dbReference type="EMBL" id="SVD90656.1"/>
    </source>
</evidence>
<feature type="non-terminal residue" evidence="1">
    <location>
        <position position="28"/>
    </location>
</feature>
<organism evidence="1">
    <name type="scientific">marine metagenome</name>
    <dbReference type="NCBI Taxonomy" id="408172"/>
    <lineage>
        <taxon>unclassified sequences</taxon>
        <taxon>metagenomes</taxon>
        <taxon>ecological metagenomes</taxon>
    </lineage>
</organism>
<reference evidence="1" key="1">
    <citation type="submission" date="2018-05" db="EMBL/GenBank/DDBJ databases">
        <authorList>
            <person name="Lanie J.A."/>
            <person name="Ng W.-L."/>
            <person name="Kazmierczak K.M."/>
            <person name="Andrzejewski T.M."/>
            <person name="Davidsen T.M."/>
            <person name="Wayne K.J."/>
            <person name="Tettelin H."/>
            <person name="Glass J.I."/>
            <person name="Rusch D."/>
            <person name="Podicherti R."/>
            <person name="Tsui H.-C.T."/>
            <person name="Winkler M.E."/>
        </authorList>
    </citation>
    <scope>NUCLEOTIDE SEQUENCE</scope>
</reference>
<dbReference type="EMBL" id="UINC01181124">
    <property type="protein sequence ID" value="SVD90656.1"/>
    <property type="molecule type" value="Genomic_DNA"/>
</dbReference>
<dbReference type="AlphaFoldDB" id="A0A382Z579"/>
<protein>
    <submittedName>
        <fullName evidence="1">Uncharacterized protein</fullName>
    </submittedName>
</protein>
<accession>A0A382Z579</accession>
<gene>
    <name evidence="1" type="ORF">METZ01_LOCUS443510</name>
</gene>
<name>A0A382Z579_9ZZZZ</name>
<proteinExistence type="predicted"/>